<dbReference type="EMBL" id="SNVI01000008">
    <property type="protein sequence ID" value="TFE37017.1"/>
    <property type="molecule type" value="Genomic_DNA"/>
</dbReference>
<sequence>MLDLFGEVVVTSEDLERWVSALAPGFSLSEHRMAYYILHWNVADKVRRAKLAGTFDATIENARSQRAYLTRRLGITSA</sequence>
<proteinExistence type="predicted"/>
<accession>A0A4Y8MHU5</accession>
<dbReference type="AlphaFoldDB" id="A0A4Y8MHU5"/>
<comment type="caution">
    <text evidence="1">The sequence shown here is derived from an EMBL/GenBank/DDBJ whole genome shotgun (WGS) entry which is preliminary data.</text>
</comment>
<name>A0A4Y8MHU5_9BURK</name>
<organism evidence="1 2">
    <name type="scientific">Paraburkholderia dipogonis</name>
    <dbReference type="NCBI Taxonomy" id="1211383"/>
    <lineage>
        <taxon>Bacteria</taxon>
        <taxon>Pseudomonadati</taxon>
        <taxon>Pseudomonadota</taxon>
        <taxon>Betaproteobacteria</taxon>
        <taxon>Burkholderiales</taxon>
        <taxon>Burkholderiaceae</taxon>
        <taxon>Paraburkholderia</taxon>
    </lineage>
</organism>
<gene>
    <name evidence="1" type="ORF">E2553_43190</name>
</gene>
<reference evidence="1 2" key="1">
    <citation type="submission" date="2019-03" db="EMBL/GenBank/DDBJ databases">
        <title>Complete Genome Sequence of Paraburkholderia dipogonis ICMP 19430T, a Nitrogen-fixing Symbiont of the South African Invasive Legume Dipogon lignosus in New Zealand.</title>
        <authorList>
            <person name="De Meyer S.E."/>
        </authorList>
    </citation>
    <scope>NUCLEOTIDE SEQUENCE [LARGE SCALE GENOMIC DNA]</scope>
    <source>
        <strain evidence="1 2">ICMP 19430</strain>
    </source>
</reference>
<evidence type="ECO:0000313" key="2">
    <source>
        <dbReference type="Proteomes" id="UP000297385"/>
    </source>
</evidence>
<evidence type="ECO:0000313" key="1">
    <source>
        <dbReference type="EMBL" id="TFE37017.1"/>
    </source>
</evidence>
<dbReference type="Proteomes" id="UP000297385">
    <property type="component" value="Unassembled WGS sequence"/>
</dbReference>
<protein>
    <submittedName>
        <fullName evidence="1">Uncharacterized protein</fullName>
    </submittedName>
</protein>